<dbReference type="InterPro" id="IPR007120">
    <property type="entry name" value="DNA-dir_RNAP_su2_dom"/>
</dbReference>
<evidence type="ECO:0000259" key="18">
    <source>
        <dbReference type="Pfam" id="PF04563"/>
    </source>
</evidence>
<dbReference type="Gene3D" id="3.90.1100.10">
    <property type="match status" value="2"/>
</dbReference>
<dbReference type="InterPro" id="IPR007642">
    <property type="entry name" value="RNA_pol_Rpb2_2"/>
</dbReference>
<dbReference type="OrthoDB" id="10248617at2759"/>
<evidence type="ECO:0000259" key="17">
    <source>
        <dbReference type="Pfam" id="PF04561"/>
    </source>
</evidence>
<dbReference type="InterPro" id="IPR007644">
    <property type="entry name" value="RNA_pol_bsu_protrusion"/>
</dbReference>
<keyword evidence="22" id="KW-1185">Reference proteome</keyword>
<dbReference type="GO" id="GO:0032549">
    <property type="term" value="F:ribonucleoside binding"/>
    <property type="evidence" value="ECO:0007669"/>
    <property type="project" value="InterPro"/>
</dbReference>
<comment type="catalytic activity">
    <reaction evidence="12">
        <text>RNA(n) + a ribonucleoside 5'-triphosphate = RNA(n+1) + diphosphate</text>
        <dbReference type="Rhea" id="RHEA:21248"/>
        <dbReference type="Rhea" id="RHEA-COMP:14527"/>
        <dbReference type="Rhea" id="RHEA-COMP:17342"/>
        <dbReference type="ChEBI" id="CHEBI:33019"/>
        <dbReference type="ChEBI" id="CHEBI:61557"/>
        <dbReference type="ChEBI" id="CHEBI:140395"/>
        <dbReference type="EC" id="2.7.7.6"/>
    </reaction>
    <physiologicalReaction direction="left-to-right" evidence="12">
        <dbReference type="Rhea" id="RHEA:21249"/>
    </physiologicalReaction>
</comment>
<dbReference type="STRING" id="947166.A0A1D1VKI4"/>
<feature type="domain" description="RNA polymerase Rpb2" evidence="16">
    <location>
        <begin position="1050"/>
        <end position="1149"/>
    </location>
</feature>
<dbReference type="InterPro" id="IPR009674">
    <property type="entry name" value="Rpa2_dom_4"/>
</dbReference>
<name>A0A1D1VKI4_RAMVA</name>
<dbReference type="Proteomes" id="UP000186922">
    <property type="component" value="Unassembled WGS sequence"/>
</dbReference>
<dbReference type="Gene3D" id="2.40.50.150">
    <property type="match status" value="1"/>
</dbReference>
<comment type="subunit">
    <text evidence="3">Component of the RNA polymerase I (Pol I) complex consisting of at least 13 subunits.</text>
</comment>
<dbReference type="GO" id="GO:0003677">
    <property type="term" value="F:DNA binding"/>
    <property type="evidence" value="ECO:0007669"/>
    <property type="project" value="InterPro"/>
</dbReference>
<keyword evidence="8" id="KW-0863">Zinc-finger</keyword>
<dbReference type="FunFam" id="3.90.1800.10:FF:000004">
    <property type="entry name" value="DNA-directed RNA polymerase subunit beta"/>
    <property type="match status" value="1"/>
</dbReference>
<dbReference type="SUPFAM" id="SSF64484">
    <property type="entry name" value="beta and beta-prime subunits of DNA dependent RNA-polymerase"/>
    <property type="match status" value="1"/>
</dbReference>
<keyword evidence="6 14" id="KW-0548">Nucleotidyltransferase</keyword>
<reference evidence="21 22" key="1">
    <citation type="journal article" date="2016" name="Nat. Commun.">
        <title>Extremotolerant tardigrade genome and improved radiotolerance of human cultured cells by tardigrade-unique protein.</title>
        <authorList>
            <person name="Hashimoto T."/>
            <person name="Horikawa D.D."/>
            <person name="Saito Y."/>
            <person name="Kuwahara H."/>
            <person name="Kozuka-Hata H."/>
            <person name="Shin-I T."/>
            <person name="Minakuchi Y."/>
            <person name="Ohishi K."/>
            <person name="Motoyama A."/>
            <person name="Aizu T."/>
            <person name="Enomoto A."/>
            <person name="Kondo K."/>
            <person name="Tanaka S."/>
            <person name="Hara Y."/>
            <person name="Koshikawa S."/>
            <person name="Sagara H."/>
            <person name="Miura T."/>
            <person name="Yokobori S."/>
            <person name="Miyagawa K."/>
            <person name="Suzuki Y."/>
            <person name="Kubo T."/>
            <person name="Oyama M."/>
            <person name="Kohara Y."/>
            <person name="Fujiyama A."/>
            <person name="Arakawa K."/>
            <person name="Katayama T."/>
            <person name="Toyoda A."/>
            <person name="Kunieda T."/>
        </authorList>
    </citation>
    <scope>NUCLEOTIDE SEQUENCE [LARGE SCALE GENOMIC DNA]</scope>
    <source>
        <strain evidence="21 22">YOKOZUNA-1</strain>
    </source>
</reference>
<keyword evidence="11" id="KW-0539">Nucleus</keyword>
<feature type="domain" description="RNA polymerase Rpb2" evidence="19">
    <location>
        <begin position="460"/>
        <end position="524"/>
    </location>
</feature>
<accession>A0A1D1VKI4</accession>
<dbReference type="InterPro" id="IPR007121">
    <property type="entry name" value="RNA_pol_bsu_CS"/>
</dbReference>
<comment type="function">
    <text evidence="14">DNA-dependent RNA polymerase catalyzes the transcription of DNA into RNA using the four ribonucleoside triphosphates as substrates.</text>
</comment>
<dbReference type="GO" id="GO:0006351">
    <property type="term" value="P:DNA-templated transcription"/>
    <property type="evidence" value="ECO:0007669"/>
    <property type="project" value="InterPro"/>
</dbReference>
<dbReference type="FunFam" id="3.90.1100.10:FF:000008">
    <property type="entry name" value="DNA-directed RNA polymerase subunit beta"/>
    <property type="match status" value="1"/>
</dbReference>
<comment type="caution">
    <text evidence="21">The sequence shown here is derived from an EMBL/GenBank/DDBJ whole genome shotgun (WGS) entry which is preliminary data.</text>
</comment>
<gene>
    <name evidence="21" type="primary">RvY_12737-1</name>
    <name evidence="21" type="synonym">RvY_12737.1</name>
    <name evidence="21" type="ORF">RvY_12737</name>
</gene>
<evidence type="ECO:0000256" key="7">
    <source>
        <dbReference type="ARBA" id="ARBA00022723"/>
    </source>
</evidence>
<dbReference type="Pfam" id="PF04561">
    <property type="entry name" value="RNA_pol_Rpb2_2"/>
    <property type="match status" value="1"/>
</dbReference>
<keyword evidence="4 14" id="KW-0240">DNA-directed RNA polymerase</keyword>
<evidence type="ECO:0000256" key="8">
    <source>
        <dbReference type="ARBA" id="ARBA00022771"/>
    </source>
</evidence>
<evidence type="ECO:0000313" key="22">
    <source>
        <dbReference type="Proteomes" id="UP000186922"/>
    </source>
</evidence>
<dbReference type="CDD" id="cd00653">
    <property type="entry name" value="RNA_pol_B_RPB2"/>
    <property type="match status" value="1"/>
</dbReference>
<dbReference type="FunFam" id="2.40.270.10:FF:000011">
    <property type="entry name" value="DNA-directed RNA polymerase subunit beta"/>
    <property type="match status" value="1"/>
</dbReference>
<dbReference type="EMBL" id="BDGG01000008">
    <property type="protein sequence ID" value="GAV02135.1"/>
    <property type="molecule type" value="Genomic_DNA"/>
</dbReference>
<dbReference type="EC" id="2.7.7.6" evidence="14"/>
<dbReference type="InterPro" id="IPR037034">
    <property type="entry name" value="RNA_pol_Rpb2_2_sf"/>
</dbReference>
<protein>
    <recommendedName>
        <fullName evidence="14">DNA-directed RNA polymerase subunit beta</fullName>
        <ecNumber evidence="14">2.7.7.6</ecNumber>
    </recommendedName>
</protein>
<organism evidence="21 22">
    <name type="scientific">Ramazzottius varieornatus</name>
    <name type="common">Water bear</name>
    <name type="synonym">Tardigrade</name>
    <dbReference type="NCBI Taxonomy" id="947166"/>
    <lineage>
        <taxon>Eukaryota</taxon>
        <taxon>Metazoa</taxon>
        <taxon>Ecdysozoa</taxon>
        <taxon>Tardigrada</taxon>
        <taxon>Eutardigrada</taxon>
        <taxon>Parachela</taxon>
        <taxon>Hypsibioidea</taxon>
        <taxon>Ramazzottiidae</taxon>
        <taxon>Ramazzottius</taxon>
    </lineage>
</organism>
<evidence type="ECO:0000259" key="19">
    <source>
        <dbReference type="Pfam" id="PF04565"/>
    </source>
</evidence>
<dbReference type="FunFam" id="2.40.270.10:FF:000006">
    <property type="entry name" value="DNA-directed RNA polymerase subunit beta"/>
    <property type="match status" value="1"/>
</dbReference>
<dbReference type="Pfam" id="PF06883">
    <property type="entry name" value="RNA_pol_Rpa2_4"/>
    <property type="match status" value="1"/>
</dbReference>
<evidence type="ECO:0000259" key="15">
    <source>
        <dbReference type="Pfam" id="PF00562"/>
    </source>
</evidence>
<evidence type="ECO:0000256" key="5">
    <source>
        <dbReference type="ARBA" id="ARBA00022679"/>
    </source>
</evidence>
<dbReference type="GO" id="GO:0003899">
    <property type="term" value="F:DNA-directed RNA polymerase activity"/>
    <property type="evidence" value="ECO:0007669"/>
    <property type="project" value="UniProtKB-EC"/>
</dbReference>
<evidence type="ECO:0000259" key="20">
    <source>
        <dbReference type="Pfam" id="PF06883"/>
    </source>
</evidence>
<evidence type="ECO:0000256" key="3">
    <source>
        <dbReference type="ARBA" id="ARBA00011251"/>
    </source>
</evidence>
<dbReference type="GO" id="GO:0008270">
    <property type="term" value="F:zinc ion binding"/>
    <property type="evidence" value="ECO:0007669"/>
    <property type="project" value="UniProtKB-KW"/>
</dbReference>
<evidence type="ECO:0000259" key="16">
    <source>
        <dbReference type="Pfam" id="PF04560"/>
    </source>
</evidence>
<dbReference type="Gene3D" id="3.90.1800.10">
    <property type="entry name" value="RNA polymerase alpha subunit dimerisation domain"/>
    <property type="match status" value="1"/>
</dbReference>
<comment type="subcellular location">
    <subcellularLocation>
        <location evidence="1">Nucleus</location>
    </subcellularLocation>
</comment>
<evidence type="ECO:0000256" key="6">
    <source>
        <dbReference type="ARBA" id="ARBA00022695"/>
    </source>
</evidence>
<dbReference type="Gene3D" id="2.40.270.10">
    <property type="entry name" value="DNA-directed RNA polymerase, subunit 2, domain 6"/>
    <property type="match status" value="1"/>
</dbReference>
<keyword evidence="7" id="KW-0479">Metal-binding</keyword>
<evidence type="ECO:0000256" key="10">
    <source>
        <dbReference type="ARBA" id="ARBA00023163"/>
    </source>
</evidence>
<dbReference type="PROSITE" id="PS01166">
    <property type="entry name" value="RNA_POL_BETA"/>
    <property type="match status" value="1"/>
</dbReference>
<dbReference type="Gene3D" id="3.90.1110.10">
    <property type="entry name" value="RNA polymerase Rpb2, domain 2"/>
    <property type="match status" value="1"/>
</dbReference>
<evidence type="ECO:0000256" key="12">
    <source>
        <dbReference type="ARBA" id="ARBA00047768"/>
    </source>
</evidence>
<dbReference type="InterPro" id="IPR007645">
    <property type="entry name" value="RNA_pol_Rpb2_3"/>
</dbReference>
<evidence type="ECO:0000256" key="9">
    <source>
        <dbReference type="ARBA" id="ARBA00022833"/>
    </source>
</evidence>
<evidence type="ECO:0000313" key="21">
    <source>
        <dbReference type="EMBL" id="GAV02135.1"/>
    </source>
</evidence>
<evidence type="ECO:0000256" key="2">
    <source>
        <dbReference type="ARBA" id="ARBA00006835"/>
    </source>
</evidence>
<dbReference type="Pfam" id="PF00562">
    <property type="entry name" value="RNA_pol_Rpb2_6"/>
    <property type="match status" value="1"/>
</dbReference>
<keyword evidence="10 14" id="KW-0804">Transcription</keyword>
<dbReference type="GO" id="GO:0005634">
    <property type="term" value="C:nucleus"/>
    <property type="evidence" value="ECO:0007669"/>
    <property type="project" value="UniProtKB-SubCell"/>
</dbReference>
<keyword evidence="9" id="KW-0862">Zinc</keyword>
<evidence type="ECO:0000256" key="1">
    <source>
        <dbReference type="ARBA" id="ARBA00004123"/>
    </source>
</evidence>
<feature type="domain" description="DNA-directed RNA polymerase subunit 2 hybrid-binding" evidence="15">
    <location>
        <begin position="690"/>
        <end position="1048"/>
    </location>
</feature>
<dbReference type="InterPro" id="IPR037033">
    <property type="entry name" value="DNA-dir_RNAP_su2_hyb_sf"/>
</dbReference>
<dbReference type="InterPro" id="IPR014724">
    <property type="entry name" value="RNA_pol_RPB2_OB-fold"/>
</dbReference>
<dbReference type="InterPro" id="IPR007641">
    <property type="entry name" value="RNA_pol_Rpb2_7"/>
</dbReference>
<sequence>MLGNDMDIPGVIKDLTPSLTNLTTNFGKIPASAHLPLQNLSRTHIESFNFALGEGLRAAVEDLNLHRFKLKDGRVVALKLKNATVSRPEISGSRAVSTHLFPVECRQRKISYTAPLKLKVEWTLDGEHQGYFERSGGEIPIMVRSAFCHLKDMTPQQLVNRGEEENEFGGYFIINGNEKLIRLLVTQRANYPMAIKRGSWAKKDKFYTEFGVTIRCVRKDGTSNTNVLHYLSTSVAVLSVLINREPMFIPAITLLRALTDWTDKEIYDEILTGQEDSNHLQGIIRGLLRALQAEKIASKKDAQKYIGSQLRFKYREAEFHEDEEIARMFFRECLLIHLKKFEDKARLLAMMMRKLFMFERGMCAAENPDSPMGHDILTSGAIYLTILKERLEILIRNAALAIQKATEKSGDKYKLSTQLVSDEFFRAGSVTRPMQYFLATGNLNPRSIAHLQQASGFAIVADKINYLRFMSHFRSVHRGAFFQEMRTTACRKLLPEAWGFLCPVHTPDGAPCGLLNHLAAPCRIVIADKEPPTLVPFLVSLGMLSLSAIPTTAYSKCYPVLIDGRLVGWLPDSLAEDAVATLRALKTKADAAKPRKDAQTIPDRVNTIPPDTEVAFIPRSKFAGQFPGLFLFLDSAGRFARPVKNLRTGRVEWIGSLEQVYLNIAINEKEAVEGISTHCEMTEQAFLSEVASMTPYSDHNQSPRNLYQCQMGKQSMATPLLNYHHRSDNKLYRIQNPQSPLVRPKAHEYYRMDDHPMGANAIVAVISYTGYDMEDAMIINKASFERGFGYGCIYKSEFINLKEKNKNGHCVFGLINSDPQLTCIGPDGLPFVGTKLETGDPFYVTVDLSANRQTTEKYDETETAYVESVKCIGTDGGNEHYNHVCITLRIPRPPTVGDKFASRHGQKGVCSRLYPVEDMPFTESGMIPDIIFNPHGYPSRMTIGMMIETMAGKAAALKGIPFDASPFVYGEDNTAVAHFGEMLQTAGFNYYGNERMYSGVDGRELEVSIFFGVVYYQRLRHMVSDKYQVRTTGAVDELTGQPIKGRKRGGGTRFGEMERDALISHGAAYLLQDRLFNCSDKTLSYACKTCGSILSPIAKPRIDSDTAPDNTWICKVCPNGGNVVTLYLPQVFRYLVVELASCNMKLKLNIEKG</sequence>
<evidence type="ECO:0000256" key="14">
    <source>
        <dbReference type="RuleBase" id="RU363031"/>
    </source>
</evidence>
<dbReference type="Pfam" id="PF04560">
    <property type="entry name" value="RNA_pol_Rpb2_7"/>
    <property type="match status" value="1"/>
</dbReference>
<evidence type="ECO:0000256" key="13">
    <source>
        <dbReference type="RuleBase" id="RU000434"/>
    </source>
</evidence>
<dbReference type="Pfam" id="PF04565">
    <property type="entry name" value="RNA_pol_Rpb2_3"/>
    <property type="match status" value="1"/>
</dbReference>
<comment type="similarity">
    <text evidence="2 13">Belongs to the RNA polymerase beta chain family.</text>
</comment>
<feature type="domain" description="RNA polymerase Rpb2" evidence="17">
    <location>
        <begin position="193"/>
        <end position="370"/>
    </location>
</feature>
<evidence type="ECO:0000256" key="11">
    <source>
        <dbReference type="ARBA" id="ARBA00023242"/>
    </source>
</evidence>
<keyword evidence="5 14" id="KW-0808">Transferase</keyword>
<evidence type="ECO:0000256" key="4">
    <source>
        <dbReference type="ARBA" id="ARBA00022478"/>
    </source>
</evidence>
<dbReference type="InterPro" id="IPR015712">
    <property type="entry name" value="DNA-dir_RNA_pol_su2"/>
</dbReference>
<feature type="domain" description="DNA-directed RNA polymerase I subunit RPA2" evidence="20">
    <location>
        <begin position="567"/>
        <end position="641"/>
    </location>
</feature>
<dbReference type="GO" id="GO:0000428">
    <property type="term" value="C:DNA-directed RNA polymerase complex"/>
    <property type="evidence" value="ECO:0007669"/>
    <property type="project" value="UniProtKB-KW"/>
</dbReference>
<feature type="domain" description="RNA polymerase beta subunit protrusion" evidence="18">
    <location>
        <begin position="40"/>
        <end position="414"/>
    </location>
</feature>
<proteinExistence type="inferred from homology"/>
<dbReference type="PANTHER" id="PTHR20856">
    <property type="entry name" value="DNA-DIRECTED RNA POLYMERASE I SUBUNIT 2"/>
    <property type="match status" value="1"/>
</dbReference>
<dbReference type="Pfam" id="PF04563">
    <property type="entry name" value="RNA_pol_Rpb2_1"/>
    <property type="match status" value="1"/>
</dbReference>
<dbReference type="AlphaFoldDB" id="A0A1D1VKI4"/>